<name>A0A382J9X6_9ZZZZ</name>
<sequence>MRQRSDFTLSLDGINVNIWVYKTTRYSLKEAKKTLSRITRQSIHFDPVYEVFYAKSGVMVAPKNRPQV</sequence>
<dbReference type="AlphaFoldDB" id="A0A382J9X6"/>
<organism evidence="1">
    <name type="scientific">marine metagenome</name>
    <dbReference type="NCBI Taxonomy" id="408172"/>
    <lineage>
        <taxon>unclassified sequences</taxon>
        <taxon>metagenomes</taxon>
        <taxon>ecological metagenomes</taxon>
    </lineage>
</organism>
<accession>A0A382J9X6</accession>
<evidence type="ECO:0000313" key="1">
    <source>
        <dbReference type="EMBL" id="SVC08375.1"/>
    </source>
</evidence>
<proteinExistence type="predicted"/>
<protein>
    <submittedName>
        <fullName evidence="1">Uncharacterized protein</fullName>
    </submittedName>
</protein>
<dbReference type="EMBL" id="UINC01072611">
    <property type="protein sequence ID" value="SVC08375.1"/>
    <property type="molecule type" value="Genomic_DNA"/>
</dbReference>
<gene>
    <name evidence="1" type="ORF">METZ01_LOCUS261229</name>
</gene>
<reference evidence="1" key="1">
    <citation type="submission" date="2018-05" db="EMBL/GenBank/DDBJ databases">
        <authorList>
            <person name="Lanie J.A."/>
            <person name="Ng W.-L."/>
            <person name="Kazmierczak K.M."/>
            <person name="Andrzejewski T.M."/>
            <person name="Davidsen T.M."/>
            <person name="Wayne K.J."/>
            <person name="Tettelin H."/>
            <person name="Glass J.I."/>
            <person name="Rusch D."/>
            <person name="Podicherti R."/>
            <person name="Tsui H.-C.T."/>
            <person name="Winkler M.E."/>
        </authorList>
    </citation>
    <scope>NUCLEOTIDE SEQUENCE</scope>
</reference>